<dbReference type="PANTHER" id="PTHR12827:SF3">
    <property type="entry name" value="ANAPHASE-PROMOTING COMPLEX SUBUNIT 1"/>
    <property type="match status" value="1"/>
</dbReference>
<evidence type="ECO:0000256" key="5">
    <source>
        <dbReference type="ARBA" id="ARBA00022618"/>
    </source>
</evidence>
<dbReference type="FunFam" id="1.25.10.10:FF:000211">
    <property type="entry name" value="Anaphase-promoting complex subunit 1"/>
    <property type="match status" value="1"/>
</dbReference>
<feature type="non-terminal residue" evidence="14">
    <location>
        <position position="874"/>
    </location>
</feature>
<dbReference type="eggNOG" id="KOG1858">
    <property type="taxonomic scope" value="Eukaryota"/>
</dbReference>
<dbReference type="Pfam" id="PF18122">
    <property type="entry name" value="APC1_C"/>
    <property type="match status" value="1"/>
</dbReference>
<dbReference type="OrthoDB" id="26401at2759"/>
<comment type="subcellular location">
    <subcellularLocation>
        <location evidence="1">Nucleus</location>
    </subcellularLocation>
</comment>
<keyword evidence="6" id="KW-0677">Repeat</keyword>
<evidence type="ECO:0000259" key="12">
    <source>
        <dbReference type="Pfam" id="PF18122"/>
    </source>
</evidence>
<evidence type="ECO:0000256" key="10">
    <source>
        <dbReference type="ARBA" id="ARBA00023306"/>
    </source>
</evidence>
<dbReference type="STRING" id="296587.C1FHC0"/>
<dbReference type="GO" id="GO:0070979">
    <property type="term" value="P:protein K11-linked ubiquitination"/>
    <property type="evidence" value="ECO:0007669"/>
    <property type="project" value="TreeGrafter"/>
</dbReference>
<dbReference type="PANTHER" id="PTHR12827">
    <property type="entry name" value="MEIOTIC CHECKPOINT REGULATOR TSG24 FAMILY MEMBER"/>
    <property type="match status" value="1"/>
</dbReference>
<dbReference type="Pfam" id="PF21282">
    <property type="entry name" value="APC1_3rd"/>
    <property type="match status" value="1"/>
</dbReference>
<keyword evidence="9" id="KW-0539">Nucleus</keyword>
<dbReference type="InterPro" id="IPR048971">
    <property type="entry name" value="Apc1_3rd"/>
</dbReference>
<sequence>MGHLEAYVGPLLFGRDHRLREVRALLESARPTPISLGSDGGGGGAAGGGQGGDGDPEAVTAQQARLWSLAPRTSALAVGRGAFTLGTSRARPTESLRVPTLTLAGCLPAQRGATVKLDLAASSPSTDFTAWPEFHNGAAAGLALAARTKGELTRAWIVFNRPREPSHAHAGVLMALGLTGHLRKLTNTDLYRYLVQEHDATTLGVLVGVAAARRGSMNPDASKMCFLHLPTRHPSAFPEVELSPAVQAAALLSVGLLYEGTAHRLMSEILLAEIGRDPGGDGAAHGREGYALAAGLALGLVTLGRGRAAVGLADLQIPERLRRFLGGVNDRDRGVPPGEDQVAASTSGGQVMEGNMINLDVTAPGATLALGLMFMRTDDEGVAAHLRVPNTHFALEHARPDFILLRVVAHSLVMWNSIRPTMEWVLSNLPPLLRVSLEPPRDLEASLRAMEDLGGRAGGAVDREAIAQAHVHALAGACMSVGLRYAGTADATAAATLREMTLRFVRLKSQCKDGKDGLGALIDRPTLETCVGVAAVALSCVMAGTGDLASLRLLRRLRLRLDTSSLDAGQQGAAAAAAAEAASGGGGASGLSHGAHMAIGMAIGFLFLGGGTQTFATDNGSVAALLIATYPRFPQNTGDQRCHLQAFRHLYALAARSRLLQTVDAATQRPVYAPLELTNPEAEPTDETETFHATAPCLLPEEDRLVRLRVVGDRYWPVEVNLASTGPHRAAAIDLLYARRRLPVQRLTGALPYAADPTGARAGLARALHAAAAASLRPPRVFDAREDDDDATGVAVRASTYGSSALEQDAVGVFTSDPALLGFKRLMCGVVGADDAASAELAEFCRAALHECMTREDAASLPAYVDLHASVASL</sequence>
<keyword evidence="8" id="KW-0833">Ubl conjugation pathway</keyword>
<evidence type="ECO:0000256" key="11">
    <source>
        <dbReference type="SAM" id="MobiDB-lite"/>
    </source>
</evidence>
<dbReference type="InParanoid" id="C1FHC0"/>
<dbReference type="RefSeq" id="XP_002508534.1">
    <property type="nucleotide sequence ID" value="XM_002508488.1"/>
</dbReference>
<evidence type="ECO:0000256" key="6">
    <source>
        <dbReference type="ARBA" id="ARBA00022737"/>
    </source>
</evidence>
<comment type="similarity">
    <text evidence="3">Belongs to the APC1 family.</text>
</comment>
<dbReference type="GeneID" id="8247095"/>
<feature type="compositionally biased region" description="Gly residues" evidence="11">
    <location>
        <begin position="38"/>
        <end position="53"/>
    </location>
</feature>
<evidence type="ECO:0000313" key="14">
    <source>
        <dbReference type="EMBL" id="ACO69792.1"/>
    </source>
</evidence>
<dbReference type="GO" id="GO:0031145">
    <property type="term" value="P:anaphase-promoting complex-dependent catabolic process"/>
    <property type="evidence" value="ECO:0007669"/>
    <property type="project" value="TreeGrafter"/>
</dbReference>
<dbReference type="InterPro" id="IPR011989">
    <property type="entry name" value="ARM-like"/>
</dbReference>
<evidence type="ECO:0000256" key="2">
    <source>
        <dbReference type="ARBA" id="ARBA00004906"/>
    </source>
</evidence>
<reference evidence="14 15" key="1">
    <citation type="journal article" date="2009" name="Science">
        <title>Green evolution and dynamic adaptations revealed by genomes of the marine picoeukaryotes Micromonas.</title>
        <authorList>
            <person name="Worden A.Z."/>
            <person name="Lee J.H."/>
            <person name="Mock T."/>
            <person name="Rouze P."/>
            <person name="Simmons M.P."/>
            <person name="Aerts A.L."/>
            <person name="Allen A.E."/>
            <person name="Cuvelier M.L."/>
            <person name="Derelle E."/>
            <person name="Everett M.V."/>
            <person name="Foulon E."/>
            <person name="Grimwood J."/>
            <person name="Gundlach H."/>
            <person name="Henrissat B."/>
            <person name="Napoli C."/>
            <person name="McDonald S.M."/>
            <person name="Parker M.S."/>
            <person name="Rombauts S."/>
            <person name="Salamov A."/>
            <person name="Von Dassow P."/>
            <person name="Badger J.H."/>
            <person name="Coutinho P.M."/>
            <person name="Demir E."/>
            <person name="Dubchak I."/>
            <person name="Gentemann C."/>
            <person name="Eikrem W."/>
            <person name="Gready J.E."/>
            <person name="John U."/>
            <person name="Lanier W."/>
            <person name="Lindquist E.A."/>
            <person name="Lucas S."/>
            <person name="Mayer K.F."/>
            <person name="Moreau H."/>
            <person name="Not F."/>
            <person name="Otillar R."/>
            <person name="Panaud O."/>
            <person name="Pangilinan J."/>
            <person name="Paulsen I."/>
            <person name="Piegu B."/>
            <person name="Poliakov A."/>
            <person name="Robbens S."/>
            <person name="Schmutz J."/>
            <person name="Toulza E."/>
            <person name="Wyss T."/>
            <person name="Zelensky A."/>
            <person name="Zhou K."/>
            <person name="Armbrust E.V."/>
            <person name="Bhattacharya D."/>
            <person name="Goodenough U.W."/>
            <person name="Van de Peer Y."/>
            <person name="Grigoriev I.V."/>
        </authorList>
    </citation>
    <scope>NUCLEOTIDE SEQUENCE [LARGE SCALE GENOMIC DNA]</scope>
    <source>
        <strain evidence="15">RCC299 / NOUM17</strain>
    </source>
</reference>
<dbReference type="EMBL" id="CP001576">
    <property type="protein sequence ID" value="ACO69792.1"/>
    <property type="molecule type" value="Genomic_DNA"/>
</dbReference>
<keyword evidence="7" id="KW-0498">Mitosis</keyword>
<keyword evidence="5" id="KW-0132">Cell division</keyword>
<feature type="domain" description="Anaphase-promoting complex subunit 1 beta-sandwich" evidence="13">
    <location>
        <begin position="658"/>
        <end position="722"/>
    </location>
</feature>
<dbReference type="GO" id="GO:0007091">
    <property type="term" value="P:metaphase/anaphase transition of mitotic cell cycle"/>
    <property type="evidence" value="ECO:0007669"/>
    <property type="project" value="TreeGrafter"/>
</dbReference>
<evidence type="ECO:0000256" key="4">
    <source>
        <dbReference type="ARBA" id="ARBA00016070"/>
    </source>
</evidence>
<feature type="region of interest" description="Disordered" evidence="11">
    <location>
        <begin position="30"/>
        <end position="57"/>
    </location>
</feature>
<dbReference type="Proteomes" id="UP000002009">
    <property type="component" value="Chromosome 10"/>
</dbReference>
<dbReference type="OMA" id="YEGTAHR"/>
<dbReference type="GO" id="GO:0051301">
    <property type="term" value="P:cell division"/>
    <property type="evidence" value="ECO:0007669"/>
    <property type="project" value="UniProtKB-KW"/>
</dbReference>
<protein>
    <recommendedName>
        <fullName evidence="4">Anaphase-promoting complex subunit 1</fullName>
    </recommendedName>
</protein>
<keyword evidence="10" id="KW-0131">Cell cycle</keyword>
<evidence type="ECO:0000256" key="9">
    <source>
        <dbReference type="ARBA" id="ARBA00023242"/>
    </source>
</evidence>
<dbReference type="KEGG" id="mis:MICPUN_85693"/>
<dbReference type="Gene3D" id="1.25.10.10">
    <property type="entry name" value="Leucine-rich Repeat Variant"/>
    <property type="match status" value="2"/>
</dbReference>
<dbReference type="InterPro" id="IPR024990">
    <property type="entry name" value="Apc1"/>
</dbReference>
<proteinExistence type="inferred from homology"/>
<feature type="domain" description="Anaphase-promoting complex subunit 1 C-terminal" evidence="12">
    <location>
        <begin position="810"/>
        <end position="872"/>
    </location>
</feature>
<dbReference type="AlphaFoldDB" id="C1FHC0"/>
<gene>
    <name evidence="14" type="ORF">MICPUN_85693</name>
</gene>
<dbReference type="InterPro" id="IPR041221">
    <property type="entry name" value="APC1_C"/>
</dbReference>
<name>C1FHC0_MICCC</name>
<dbReference type="GO" id="GO:0005680">
    <property type="term" value="C:anaphase-promoting complex"/>
    <property type="evidence" value="ECO:0007669"/>
    <property type="project" value="InterPro"/>
</dbReference>
<evidence type="ECO:0000259" key="13">
    <source>
        <dbReference type="Pfam" id="PF21282"/>
    </source>
</evidence>
<keyword evidence="15" id="KW-1185">Reference proteome</keyword>
<evidence type="ECO:0000256" key="7">
    <source>
        <dbReference type="ARBA" id="ARBA00022776"/>
    </source>
</evidence>
<accession>C1FHC0</accession>
<comment type="pathway">
    <text evidence="2">Protein modification; protein ubiquitination.</text>
</comment>
<evidence type="ECO:0000256" key="1">
    <source>
        <dbReference type="ARBA" id="ARBA00004123"/>
    </source>
</evidence>
<dbReference type="GO" id="GO:0060090">
    <property type="term" value="F:molecular adaptor activity"/>
    <property type="evidence" value="ECO:0007669"/>
    <property type="project" value="TreeGrafter"/>
</dbReference>
<evidence type="ECO:0000256" key="8">
    <source>
        <dbReference type="ARBA" id="ARBA00022786"/>
    </source>
</evidence>
<evidence type="ECO:0000313" key="15">
    <source>
        <dbReference type="Proteomes" id="UP000002009"/>
    </source>
</evidence>
<organism evidence="14 15">
    <name type="scientific">Micromonas commoda (strain RCC299 / NOUM17 / CCMP2709)</name>
    <name type="common">Picoplanktonic green alga</name>
    <dbReference type="NCBI Taxonomy" id="296587"/>
    <lineage>
        <taxon>Eukaryota</taxon>
        <taxon>Viridiplantae</taxon>
        <taxon>Chlorophyta</taxon>
        <taxon>Mamiellophyceae</taxon>
        <taxon>Mamiellales</taxon>
        <taxon>Mamiellaceae</taxon>
        <taxon>Micromonas</taxon>
    </lineage>
</organism>
<evidence type="ECO:0000256" key="3">
    <source>
        <dbReference type="ARBA" id="ARBA00010547"/>
    </source>
</evidence>